<feature type="compositionally biased region" description="Low complexity" evidence="1">
    <location>
        <begin position="440"/>
        <end position="462"/>
    </location>
</feature>
<evidence type="ECO:0000256" key="1">
    <source>
        <dbReference type="SAM" id="MobiDB-lite"/>
    </source>
</evidence>
<evidence type="ECO:0000256" key="2">
    <source>
        <dbReference type="SAM" id="SignalP"/>
    </source>
</evidence>
<feature type="chain" id="PRO_5047172691" evidence="2">
    <location>
        <begin position="27"/>
        <end position="588"/>
    </location>
</feature>
<feature type="domain" description="Solute-binding protein family 5" evidence="3">
    <location>
        <begin position="95"/>
        <end position="429"/>
    </location>
</feature>
<name>A0ABS5AJ74_9PSEU</name>
<feature type="signal peptide" evidence="2">
    <location>
        <begin position="1"/>
        <end position="26"/>
    </location>
</feature>
<gene>
    <name evidence="4" type="ORF">JOF53_005308</name>
</gene>
<dbReference type="InterPro" id="IPR000914">
    <property type="entry name" value="SBP_5_dom"/>
</dbReference>
<dbReference type="PANTHER" id="PTHR30290:SF65">
    <property type="entry name" value="MONOACYL PHOSPHATIDYLINOSITOL TETRAMANNOSIDE-BINDING PROTEIN LPQW-RELATED"/>
    <property type="match status" value="1"/>
</dbReference>
<dbReference type="InterPro" id="IPR039424">
    <property type="entry name" value="SBP_5"/>
</dbReference>
<feature type="region of interest" description="Disordered" evidence="1">
    <location>
        <begin position="433"/>
        <end position="465"/>
    </location>
</feature>
<dbReference type="SUPFAM" id="SSF53850">
    <property type="entry name" value="Periplasmic binding protein-like II"/>
    <property type="match status" value="1"/>
</dbReference>
<dbReference type="Gene3D" id="3.90.76.10">
    <property type="entry name" value="Dipeptide-binding Protein, Domain 1"/>
    <property type="match status" value="1"/>
</dbReference>
<sequence>MGSAATTTRLASVLLGLGLLAACTTAPPPPLVTSGQQGVPTKVIDINEILVGVDRLTRGFNPHTLADQSPVTTALASLILPSAFRTGPDGVPRPDPALLNSAQVTKSEPFTVTYSLRKDASWSDGGPIAAEDFDYLWRQMNTQPGTVNPAGYRLISNVVSRDSGKTVEVVFSKPYPGWRSLFRNLLPAHLLKDAFGGWNAVADQSFPASGGRFTIRQLDLARGEVTLERNDRYWGTPATLGRIVIRRADTEGLTSALRSGNNQLALLTPDQVTYDALRALSPAPPLTTLPRGSTVQLLLRPVSPVLADVRMRTALVSYLDRNALIASATGNGPSAGLRADAQLFAPGQPGYAPTMPPDTPSARPDPGRADALLRELGYQRDEAGKWKREGVPLGITIGAPTDREPYASLANQIRRVLAEAGVDARVTSTGGDQLFGELLPSTAPTGTSTTTTTTTGPTSTTGVPATDTGVVDLAVVPQVVDGDPATVLASSFGCPVRQGDNPPGPGNPAGFCDRTLQPVIDSALTGAAPLSQVLPGIETTLWQQVVAVPLYEPADVLVSGPDVSGVDPGPLFAGPFSSAHLWKRSLPK</sequence>
<keyword evidence="5" id="KW-1185">Reference proteome</keyword>
<evidence type="ECO:0000259" key="3">
    <source>
        <dbReference type="Pfam" id="PF00496"/>
    </source>
</evidence>
<dbReference type="Gene3D" id="3.10.105.10">
    <property type="entry name" value="Dipeptide-binding Protein, Domain 3"/>
    <property type="match status" value="1"/>
</dbReference>
<reference evidence="4 5" key="1">
    <citation type="submission" date="2021-03" db="EMBL/GenBank/DDBJ databases">
        <title>Sequencing the genomes of 1000 actinobacteria strains.</title>
        <authorList>
            <person name="Klenk H.-P."/>
        </authorList>
    </citation>
    <scope>NUCLEOTIDE SEQUENCE [LARGE SCALE GENOMIC DNA]</scope>
    <source>
        <strain evidence="4 5">DSM 44580</strain>
    </source>
</reference>
<feature type="region of interest" description="Disordered" evidence="1">
    <location>
        <begin position="344"/>
        <end position="368"/>
    </location>
</feature>
<dbReference type="CDD" id="cd08501">
    <property type="entry name" value="PBP2_Lpqw"/>
    <property type="match status" value="1"/>
</dbReference>
<dbReference type="Pfam" id="PF00496">
    <property type="entry name" value="SBP_bac_5"/>
    <property type="match status" value="1"/>
</dbReference>
<dbReference type="Gene3D" id="3.40.190.10">
    <property type="entry name" value="Periplasmic binding protein-like II"/>
    <property type="match status" value="1"/>
</dbReference>
<dbReference type="EMBL" id="JAGIOO010000001">
    <property type="protein sequence ID" value="MBP2476436.1"/>
    <property type="molecule type" value="Genomic_DNA"/>
</dbReference>
<accession>A0ABS5AJ74</accession>
<dbReference type="PANTHER" id="PTHR30290">
    <property type="entry name" value="PERIPLASMIC BINDING COMPONENT OF ABC TRANSPORTER"/>
    <property type="match status" value="1"/>
</dbReference>
<evidence type="ECO:0000313" key="5">
    <source>
        <dbReference type="Proteomes" id="UP001519363"/>
    </source>
</evidence>
<organism evidence="4 5">
    <name type="scientific">Crossiella equi</name>
    <dbReference type="NCBI Taxonomy" id="130796"/>
    <lineage>
        <taxon>Bacteria</taxon>
        <taxon>Bacillati</taxon>
        <taxon>Actinomycetota</taxon>
        <taxon>Actinomycetes</taxon>
        <taxon>Pseudonocardiales</taxon>
        <taxon>Pseudonocardiaceae</taxon>
        <taxon>Crossiella</taxon>
    </lineage>
</organism>
<keyword evidence="2" id="KW-0732">Signal</keyword>
<comment type="caution">
    <text evidence="4">The sequence shown here is derived from an EMBL/GenBank/DDBJ whole genome shotgun (WGS) entry which is preliminary data.</text>
</comment>
<protein>
    <submittedName>
        <fullName evidence="4">ABC-type transport system substrate-binding protein</fullName>
    </submittedName>
</protein>
<proteinExistence type="predicted"/>
<dbReference type="RefSeq" id="WP_086784728.1">
    <property type="nucleotide sequence ID" value="NZ_JAGIOO010000001.1"/>
</dbReference>
<evidence type="ECO:0000313" key="4">
    <source>
        <dbReference type="EMBL" id="MBP2476436.1"/>
    </source>
</evidence>
<dbReference type="Proteomes" id="UP001519363">
    <property type="component" value="Unassembled WGS sequence"/>
</dbReference>